<proteinExistence type="predicted"/>
<organism evidence="2 3">
    <name type="scientific">Channa striata</name>
    <name type="common">Snakehead murrel</name>
    <name type="synonym">Ophicephalus striatus</name>
    <dbReference type="NCBI Taxonomy" id="64152"/>
    <lineage>
        <taxon>Eukaryota</taxon>
        <taxon>Metazoa</taxon>
        <taxon>Chordata</taxon>
        <taxon>Craniata</taxon>
        <taxon>Vertebrata</taxon>
        <taxon>Euteleostomi</taxon>
        <taxon>Actinopterygii</taxon>
        <taxon>Neopterygii</taxon>
        <taxon>Teleostei</taxon>
        <taxon>Neoteleostei</taxon>
        <taxon>Acanthomorphata</taxon>
        <taxon>Anabantaria</taxon>
        <taxon>Anabantiformes</taxon>
        <taxon>Channoidei</taxon>
        <taxon>Channidae</taxon>
        <taxon>Channa</taxon>
    </lineage>
</organism>
<dbReference type="PANTHER" id="PTHR40386">
    <property type="entry name" value="SMALL INTEGRAL MEMBRANE PROTEIN 26"/>
    <property type="match status" value="1"/>
</dbReference>
<keyword evidence="1" id="KW-1133">Transmembrane helix</keyword>
<name>A0AA88IZ87_CHASR</name>
<sequence>MAFKDLLKWNRRVSAVYAVGIWTMVGSYAYFRYTGRYEDIQEKRKWSQPEPDPNQVVYKTAHSKTVIVYRKDFVPYTTRIHNFIQSFSNTSDTGDSDK</sequence>
<feature type="transmembrane region" description="Helical" evidence="1">
    <location>
        <begin position="12"/>
        <end position="31"/>
    </location>
</feature>
<gene>
    <name evidence="2" type="ORF">Q5P01_026042</name>
</gene>
<evidence type="ECO:0000313" key="2">
    <source>
        <dbReference type="EMBL" id="KAK2815575.1"/>
    </source>
</evidence>
<dbReference type="AlphaFoldDB" id="A0AA88IZ87"/>
<dbReference type="Proteomes" id="UP001187415">
    <property type="component" value="Unassembled WGS sequence"/>
</dbReference>
<keyword evidence="3" id="KW-1185">Reference proteome</keyword>
<keyword evidence="1" id="KW-0812">Transmembrane</keyword>
<evidence type="ECO:0000313" key="3">
    <source>
        <dbReference type="Proteomes" id="UP001187415"/>
    </source>
</evidence>
<comment type="caution">
    <text evidence="2">The sequence shown here is derived from an EMBL/GenBank/DDBJ whole genome shotgun (WGS) entry which is preliminary data.</text>
</comment>
<accession>A0AA88IZ87</accession>
<keyword evidence="1" id="KW-0472">Membrane</keyword>
<dbReference type="PANTHER" id="PTHR40386:SF1">
    <property type="entry name" value="SMALL INTEGRAL MEMBRANE PROTEIN 26"/>
    <property type="match status" value="1"/>
</dbReference>
<protein>
    <recommendedName>
        <fullName evidence="4">Small integral membrane protein 26</fullName>
    </recommendedName>
</protein>
<dbReference type="EMBL" id="JAUPFM010000022">
    <property type="protein sequence ID" value="KAK2815575.1"/>
    <property type="molecule type" value="Genomic_DNA"/>
</dbReference>
<reference evidence="2" key="1">
    <citation type="submission" date="2023-07" db="EMBL/GenBank/DDBJ databases">
        <title>Chromosome-level Genome Assembly of Striped Snakehead (Channa striata).</title>
        <authorList>
            <person name="Liu H."/>
        </authorList>
    </citation>
    <scope>NUCLEOTIDE SEQUENCE</scope>
    <source>
        <strain evidence="2">Gz</strain>
        <tissue evidence="2">Muscle</tissue>
    </source>
</reference>
<evidence type="ECO:0008006" key="4">
    <source>
        <dbReference type="Google" id="ProtNLM"/>
    </source>
</evidence>
<dbReference type="InterPro" id="IPR038831">
    <property type="entry name" value="SMIM26"/>
</dbReference>
<evidence type="ECO:0000256" key="1">
    <source>
        <dbReference type="SAM" id="Phobius"/>
    </source>
</evidence>